<evidence type="ECO:0000313" key="2">
    <source>
        <dbReference type="EMBL" id="MBE9028665.1"/>
    </source>
</evidence>
<sequence length="613" mass="68356">MAPKDNESTSGRQHWFRKTQLYCSQQLDVSLRRRRELYKELIETVSLKDTSYWLQILFAAGIATLGLVMNSSAVIIGAMLISPLMGMILANGLAFAAGDFILAIRAIVNLAFSCALSIGFAMFLVACLPFKDMTAEILARTEPTLLDLVIALFSGALAAVMTAKEHKGAMNSIPGVAIAVALMPPLCVAGYGIGLALSLNWDDGIRIASGGGLLFLTNLAAITFMAMVVFTLLRIDTFGIRDEVDQWHEQDPESRWIEKFLKRFEGLKRLRVSGSLFSRFVVLSLPLMVLMVPLGRSFSQFNQTIALKQRSNEITQISRELWQDNFSDSGNGKSRSHIDQILVNETPEQLTVQMTVFTERAHTETEKQQYTRLLAAAFKRQPETIQFRLLEIPTASFEAIQARKEETNPERTIPPTIAEYQAQFVTAIRGAMRSFQLPENKQLLNYNLIIQPDQPLTLAVEYLADAAITPDATSLLRQNLRDRLNQPNLQVEFNWVNNQPEGIAFDAYGTEVSSNGIKQLATLAQVLQRYPNTYVEVALPPTDFEPDDIVRSRFIAIQQILQKRWSIQPGQIRASAQQPQLNQATEKPQAAKAELRLVKQDPTPSPASTPPSN</sequence>
<feature type="transmembrane region" description="Helical" evidence="1">
    <location>
        <begin position="52"/>
        <end position="69"/>
    </location>
</feature>
<dbReference type="RefSeq" id="WP_264323490.1">
    <property type="nucleotide sequence ID" value="NZ_JADEXQ010000005.1"/>
</dbReference>
<feature type="transmembrane region" description="Helical" evidence="1">
    <location>
        <begin position="75"/>
        <end position="95"/>
    </location>
</feature>
<dbReference type="InterPro" id="IPR005240">
    <property type="entry name" value="DUF389"/>
</dbReference>
<keyword evidence="3" id="KW-1185">Reference proteome</keyword>
<accession>A0A928VHY1</accession>
<reference evidence="2" key="1">
    <citation type="submission" date="2020-10" db="EMBL/GenBank/DDBJ databases">
        <authorList>
            <person name="Castelo-Branco R."/>
            <person name="Eusebio N."/>
            <person name="Adriana R."/>
            <person name="Vieira A."/>
            <person name="Brugerolle De Fraissinette N."/>
            <person name="Rezende De Castro R."/>
            <person name="Schneider M.P."/>
            <person name="Vasconcelos V."/>
            <person name="Leao P.N."/>
        </authorList>
    </citation>
    <scope>NUCLEOTIDE SEQUENCE</scope>
    <source>
        <strain evidence="2">LEGE 11480</strain>
    </source>
</reference>
<organism evidence="2 3">
    <name type="scientific">Romeriopsis navalis LEGE 11480</name>
    <dbReference type="NCBI Taxonomy" id="2777977"/>
    <lineage>
        <taxon>Bacteria</taxon>
        <taxon>Bacillati</taxon>
        <taxon>Cyanobacteriota</taxon>
        <taxon>Cyanophyceae</taxon>
        <taxon>Leptolyngbyales</taxon>
        <taxon>Leptolyngbyaceae</taxon>
        <taxon>Romeriopsis</taxon>
        <taxon>Romeriopsis navalis</taxon>
    </lineage>
</organism>
<dbReference type="PANTHER" id="PTHR20992:SF9">
    <property type="entry name" value="AT15442P-RELATED"/>
    <property type="match status" value="1"/>
</dbReference>
<dbReference type="EMBL" id="JADEXQ010000005">
    <property type="protein sequence ID" value="MBE9028665.1"/>
    <property type="molecule type" value="Genomic_DNA"/>
</dbReference>
<dbReference type="PANTHER" id="PTHR20992">
    <property type="entry name" value="AT15442P-RELATED"/>
    <property type="match status" value="1"/>
</dbReference>
<feature type="transmembrane region" description="Helical" evidence="1">
    <location>
        <begin position="102"/>
        <end position="125"/>
    </location>
</feature>
<keyword evidence="1" id="KW-0812">Transmembrane</keyword>
<evidence type="ECO:0000313" key="3">
    <source>
        <dbReference type="Proteomes" id="UP000625316"/>
    </source>
</evidence>
<dbReference type="NCBIfam" id="TIGR00271">
    <property type="entry name" value="uncharacterized hydrophobic domain"/>
    <property type="match status" value="1"/>
</dbReference>
<feature type="transmembrane region" description="Helical" evidence="1">
    <location>
        <begin position="276"/>
        <end position="295"/>
    </location>
</feature>
<dbReference type="Pfam" id="PF04087">
    <property type="entry name" value="DUF389"/>
    <property type="match status" value="1"/>
</dbReference>
<keyword evidence="1" id="KW-0472">Membrane</keyword>
<protein>
    <submittedName>
        <fullName evidence="2">DUF389 domain-containing protein</fullName>
    </submittedName>
</protein>
<feature type="transmembrane region" description="Helical" evidence="1">
    <location>
        <begin position="145"/>
        <end position="163"/>
    </location>
</feature>
<feature type="transmembrane region" description="Helical" evidence="1">
    <location>
        <begin position="175"/>
        <end position="201"/>
    </location>
</feature>
<keyword evidence="1" id="KW-1133">Transmembrane helix</keyword>
<feature type="transmembrane region" description="Helical" evidence="1">
    <location>
        <begin position="213"/>
        <end position="233"/>
    </location>
</feature>
<comment type="caution">
    <text evidence="2">The sequence shown here is derived from an EMBL/GenBank/DDBJ whole genome shotgun (WGS) entry which is preliminary data.</text>
</comment>
<dbReference type="AlphaFoldDB" id="A0A928VHY1"/>
<gene>
    <name evidence="2" type="ORF">IQ266_02690</name>
</gene>
<evidence type="ECO:0000256" key="1">
    <source>
        <dbReference type="SAM" id="Phobius"/>
    </source>
</evidence>
<proteinExistence type="predicted"/>
<dbReference type="Proteomes" id="UP000625316">
    <property type="component" value="Unassembled WGS sequence"/>
</dbReference>
<name>A0A928VHY1_9CYAN</name>